<evidence type="ECO:0000256" key="4">
    <source>
        <dbReference type="ARBA" id="ARBA00035104"/>
    </source>
</evidence>
<dbReference type="HAMAP" id="MF_00360">
    <property type="entry name" value="Ribosomal_bS6"/>
    <property type="match status" value="1"/>
</dbReference>
<accession>A0ABV4TYB8</accession>
<evidence type="ECO:0000256" key="3">
    <source>
        <dbReference type="ARBA" id="ARBA00023274"/>
    </source>
</evidence>
<evidence type="ECO:0000256" key="7">
    <source>
        <dbReference type="SAM" id="MobiDB-lite"/>
    </source>
</evidence>
<reference evidence="8 9" key="1">
    <citation type="submission" date="2024-08" db="EMBL/GenBank/DDBJ databases">
        <title>Whole-genome sequencing of halo(alkali)philic microorganisms from hypersaline lakes.</title>
        <authorList>
            <person name="Sorokin D.Y."/>
            <person name="Merkel A.Y."/>
            <person name="Messina E."/>
            <person name="Yakimov M."/>
        </authorList>
    </citation>
    <scope>NUCLEOTIDE SEQUENCE [LARGE SCALE GENOMIC DNA]</scope>
    <source>
        <strain evidence="8 9">Cl-TMA</strain>
    </source>
</reference>
<dbReference type="EMBL" id="JBGUAW010000012">
    <property type="protein sequence ID" value="MFA9462316.1"/>
    <property type="molecule type" value="Genomic_DNA"/>
</dbReference>
<proteinExistence type="inferred from homology"/>
<dbReference type="InterPro" id="IPR020814">
    <property type="entry name" value="Ribosomal_S6_plastid/chlpt"/>
</dbReference>
<feature type="compositionally biased region" description="Acidic residues" evidence="7">
    <location>
        <begin position="129"/>
        <end position="145"/>
    </location>
</feature>
<evidence type="ECO:0000313" key="9">
    <source>
        <dbReference type="Proteomes" id="UP001575181"/>
    </source>
</evidence>
<gene>
    <name evidence="6 8" type="primary">rpsF</name>
    <name evidence="8" type="ORF">ACERLL_15995</name>
</gene>
<keyword evidence="3 6" id="KW-0687">Ribonucleoprotein</keyword>
<keyword evidence="9" id="KW-1185">Reference proteome</keyword>
<dbReference type="Gene3D" id="3.30.70.60">
    <property type="match status" value="1"/>
</dbReference>
<dbReference type="PANTHER" id="PTHR21011:SF1">
    <property type="entry name" value="SMALL RIBOSOMAL SUBUNIT PROTEIN BS6M"/>
    <property type="match status" value="1"/>
</dbReference>
<dbReference type="NCBIfam" id="TIGR00166">
    <property type="entry name" value="S6"/>
    <property type="match status" value="1"/>
</dbReference>
<dbReference type="InterPro" id="IPR014717">
    <property type="entry name" value="Transl_elong_EF1B/ribsomal_bS6"/>
</dbReference>
<organism evidence="8 9">
    <name type="scientific">Thiohalorhabdus methylotrophus</name>
    <dbReference type="NCBI Taxonomy" id="3242694"/>
    <lineage>
        <taxon>Bacteria</taxon>
        <taxon>Pseudomonadati</taxon>
        <taxon>Pseudomonadota</taxon>
        <taxon>Gammaproteobacteria</taxon>
        <taxon>Thiohalorhabdales</taxon>
        <taxon>Thiohalorhabdaceae</taxon>
        <taxon>Thiohalorhabdus</taxon>
    </lineage>
</organism>
<dbReference type="InterPro" id="IPR000529">
    <property type="entry name" value="Ribosomal_bS6"/>
</dbReference>
<dbReference type="CDD" id="cd00473">
    <property type="entry name" value="bS6"/>
    <property type="match status" value="1"/>
</dbReference>
<keyword evidence="2 6" id="KW-0689">Ribosomal protein</keyword>
<dbReference type="InterPro" id="IPR035980">
    <property type="entry name" value="Ribosomal_bS6_sf"/>
</dbReference>
<evidence type="ECO:0000256" key="1">
    <source>
        <dbReference type="ARBA" id="ARBA00009512"/>
    </source>
</evidence>
<protein>
    <recommendedName>
        <fullName evidence="5 6">Small ribosomal subunit protein bS6</fullName>
    </recommendedName>
</protein>
<evidence type="ECO:0000256" key="6">
    <source>
        <dbReference type="HAMAP-Rule" id="MF_00360"/>
    </source>
</evidence>
<comment type="function">
    <text evidence="4 6">Binds together with bS18 to 16S ribosomal RNA.</text>
</comment>
<dbReference type="PANTHER" id="PTHR21011">
    <property type="entry name" value="MITOCHONDRIAL 28S RIBOSOMAL PROTEIN S6"/>
    <property type="match status" value="1"/>
</dbReference>
<comment type="caution">
    <text evidence="8">The sequence shown here is derived from an EMBL/GenBank/DDBJ whole genome shotgun (WGS) entry which is preliminary data.</text>
</comment>
<dbReference type="SUPFAM" id="SSF54995">
    <property type="entry name" value="Ribosomal protein S6"/>
    <property type="match status" value="1"/>
</dbReference>
<dbReference type="GO" id="GO:0005840">
    <property type="term" value="C:ribosome"/>
    <property type="evidence" value="ECO:0007669"/>
    <property type="project" value="UniProtKB-KW"/>
</dbReference>
<comment type="similarity">
    <text evidence="1 6">Belongs to the bacterial ribosomal protein bS6 family.</text>
</comment>
<sequence length="145" mass="16519">MTHYEILFIVHPDQSDQVPPLVEKYKGMLTQNGGTVHREEDWGRRKLAYPINKVHKGHYVLLNVECDTAEVDEMAEAFRFNDAILRHMVVRKDRAETESTPIYKSLKEKDKGSGGGERGQSERPQPSEEQPEAEPESPESAEVSE</sequence>
<keyword evidence="6" id="KW-0699">rRNA-binding</keyword>
<dbReference type="Proteomes" id="UP001575181">
    <property type="component" value="Unassembled WGS sequence"/>
</dbReference>
<name>A0ABV4TYB8_9GAMM</name>
<evidence type="ECO:0000313" key="8">
    <source>
        <dbReference type="EMBL" id="MFA9462316.1"/>
    </source>
</evidence>
<feature type="region of interest" description="Disordered" evidence="7">
    <location>
        <begin position="92"/>
        <end position="145"/>
    </location>
</feature>
<evidence type="ECO:0000256" key="5">
    <source>
        <dbReference type="ARBA" id="ARBA00035294"/>
    </source>
</evidence>
<dbReference type="Pfam" id="PF01250">
    <property type="entry name" value="Ribosomal_S6"/>
    <property type="match status" value="1"/>
</dbReference>
<keyword evidence="6" id="KW-0694">RNA-binding</keyword>
<evidence type="ECO:0000256" key="2">
    <source>
        <dbReference type="ARBA" id="ARBA00022980"/>
    </source>
</evidence>
<dbReference type="RefSeq" id="WP_373657106.1">
    <property type="nucleotide sequence ID" value="NZ_JBGUAW010000012.1"/>
</dbReference>